<reference evidence="2 3" key="1">
    <citation type="submission" date="2020-11" db="EMBL/GenBank/DDBJ databases">
        <title>Fusibacter basophilias sp. nov.</title>
        <authorList>
            <person name="Qiu D."/>
        </authorList>
    </citation>
    <scope>NUCLEOTIDE SEQUENCE [LARGE SCALE GENOMIC DNA]</scope>
    <source>
        <strain evidence="2 3">Q10-2</strain>
    </source>
</reference>
<proteinExistence type="predicted"/>
<keyword evidence="1" id="KW-0812">Transmembrane</keyword>
<protein>
    <submittedName>
        <fullName evidence="2">YibE/F family protein</fullName>
    </submittedName>
</protein>
<feature type="transmembrane region" description="Helical" evidence="1">
    <location>
        <begin position="102"/>
        <end position="120"/>
    </location>
</feature>
<accession>A0ABR9ZZ83</accession>
<feature type="transmembrane region" description="Helical" evidence="1">
    <location>
        <begin position="288"/>
        <end position="306"/>
    </location>
</feature>
<gene>
    <name evidence="2" type="ORF">ISU02_21955</name>
</gene>
<evidence type="ECO:0000256" key="1">
    <source>
        <dbReference type="SAM" id="Phobius"/>
    </source>
</evidence>
<feature type="transmembrane region" description="Helical" evidence="1">
    <location>
        <begin position="127"/>
        <end position="146"/>
    </location>
</feature>
<dbReference type="PANTHER" id="PTHR41771:SF1">
    <property type="entry name" value="MEMBRANE PROTEIN"/>
    <property type="match status" value="1"/>
</dbReference>
<dbReference type="PANTHER" id="PTHR41771">
    <property type="entry name" value="MEMBRANE PROTEIN-RELATED"/>
    <property type="match status" value="1"/>
</dbReference>
<name>A0ABR9ZZ83_9FIRM</name>
<feature type="transmembrane region" description="Helical" evidence="1">
    <location>
        <begin position="152"/>
        <end position="171"/>
    </location>
</feature>
<evidence type="ECO:0000313" key="2">
    <source>
        <dbReference type="EMBL" id="MBF4695770.1"/>
    </source>
</evidence>
<keyword evidence="3" id="KW-1185">Reference proteome</keyword>
<evidence type="ECO:0000313" key="3">
    <source>
        <dbReference type="Proteomes" id="UP000614200"/>
    </source>
</evidence>
<organism evidence="2 3">
    <name type="scientific">Fusibacter ferrireducens</name>
    <dbReference type="NCBI Taxonomy" id="2785058"/>
    <lineage>
        <taxon>Bacteria</taxon>
        <taxon>Bacillati</taxon>
        <taxon>Bacillota</taxon>
        <taxon>Clostridia</taxon>
        <taxon>Eubacteriales</taxon>
        <taxon>Eubacteriales Family XII. Incertae Sedis</taxon>
        <taxon>Fusibacter</taxon>
    </lineage>
</organism>
<dbReference type="Pfam" id="PF07907">
    <property type="entry name" value="YibE_F"/>
    <property type="match status" value="1"/>
</dbReference>
<feature type="transmembrane region" description="Helical" evidence="1">
    <location>
        <begin position="326"/>
        <end position="348"/>
    </location>
</feature>
<comment type="caution">
    <text evidence="2">The sequence shown here is derived from an EMBL/GenBank/DDBJ whole genome shotgun (WGS) entry which is preliminary data.</text>
</comment>
<sequence>MPQKGAVPTAASQLVFEKAHVSELLTENASPDYWTEGLRLGTQEVIVTIDSGEYKGEELHVTNYMNAYANVDLQQGTPIIVRLDLDTQKHPYVVYIANYDRSFVLIALALIFAMLLIFLGGKKGISALTGLIFTVLSIWFLLIPLVQRGVPSILASILIVALTTIVSLFLLNGFSLKTLCATLGCIGGVTIAGIVAYIAGIMTPISGFNMTEAEELILRASDSGLKISGLLVSGILISSLGAVMDIALTITSAVSELHDMNPKATQTELFKASLNIGRDAMGTMANTLILAFAGASLNTLILFRIFDYPYLQIFNSDMITVEIIQGLAGSIGIILTVPFVAALSSVAFEKNK</sequence>
<dbReference type="InterPro" id="IPR012507">
    <property type="entry name" value="YibE_F"/>
</dbReference>
<keyword evidence="1" id="KW-1133">Transmembrane helix</keyword>
<feature type="transmembrane region" description="Helical" evidence="1">
    <location>
        <begin position="227"/>
        <end position="250"/>
    </location>
</feature>
<feature type="transmembrane region" description="Helical" evidence="1">
    <location>
        <begin position="183"/>
        <end position="207"/>
    </location>
</feature>
<keyword evidence="1" id="KW-0472">Membrane</keyword>
<dbReference type="Proteomes" id="UP000614200">
    <property type="component" value="Unassembled WGS sequence"/>
</dbReference>
<dbReference type="EMBL" id="JADKNH010000020">
    <property type="protein sequence ID" value="MBF4695770.1"/>
    <property type="molecule type" value="Genomic_DNA"/>
</dbReference>